<gene>
    <name evidence="2" type="ORF">ABXS05_01730</name>
</gene>
<reference evidence="2 3" key="1">
    <citation type="submission" date="2024-07" db="EMBL/GenBank/DDBJ databases">
        <title>Description of Labrys sedimenti sp. nov., isolated from a diclofenac-degrading enrichment culture.</title>
        <authorList>
            <person name="Tancsics A."/>
            <person name="Csepanyi A."/>
        </authorList>
    </citation>
    <scope>NUCLEOTIDE SEQUENCE [LARGE SCALE GENOMIC DNA]</scope>
    <source>
        <strain evidence="2 3">LMG 23578</strain>
    </source>
</reference>
<accession>A0ABV3PF43</accession>
<dbReference type="EMBL" id="JBFNQD010000001">
    <property type="protein sequence ID" value="MEW9304242.1"/>
    <property type="molecule type" value="Genomic_DNA"/>
</dbReference>
<feature type="signal peptide" evidence="1">
    <location>
        <begin position="1"/>
        <end position="21"/>
    </location>
</feature>
<evidence type="ECO:0000256" key="1">
    <source>
        <dbReference type="SAM" id="SignalP"/>
    </source>
</evidence>
<organism evidence="2 3">
    <name type="scientific">Labrys neptuniae</name>
    <dbReference type="NCBI Taxonomy" id="376174"/>
    <lineage>
        <taxon>Bacteria</taxon>
        <taxon>Pseudomonadati</taxon>
        <taxon>Pseudomonadota</taxon>
        <taxon>Alphaproteobacteria</taxon>
        <taxon>Hyphomicrobiales</taxon>
        <taxon>Xanthobacteraceae</taxon>
        <taxon>Labrys</taxon>
    </lineage>
</organism>
<name>A0ABV3PF43_9HYPH</name>
<sequence length="66" mass="7495">MKKLICAVVLSIAALGGTTLAASAAPRHDWRHPGFDRHHHRPMCKVVKTKTFKHGRPVWVTRRVCR</sequence>
<proteinExistence type="predicted"/>
<evidence type="ECO:0000313" key="2">
    <source>
        <dbReference type="EMBL" id="MEW9304242.1"/>
    </source>
</evidence>
<protein>
    <submittedName>
        <fullName evidence="2">Uncharacterized protein</fullName>
    </submittedName>
</protein>
<comment type="caution">
    <text evidence="2">The sequence shown here is derived from an EMBL/GenBank/DDBJ whole genome shotgun (WGS) entry which is preliminary data.</text>
</comment>
<feature type="chain" id="PRO_5046514876" evidence="1">
    <location>
        <begin position="22"/>
        <end position="66"/>
    </location>
</feature>
<keyword evidence="3" id="KW-1185">Reference proteome</keyword>
<dbReference type="Proteomes" id="UP001555786">
    <property type="component" value="Unassembled WGS sequence"/>
</dbReference>
<keyword evidence="1" id="KW-0732">Signal</keyword>
<dbReference type="RefSeq" id="WP_367622697.1">
    <property type="nucleotide sequence ID" value="NZ_JBFNQD010000001.1"/>
</dbReference>
<evidence type="ECO:0000313" key="3">
    <source>
        <dbReference type="Proteomes" id="UP001555786"/>
    </source>
</evidence>